<evidence type="ECO:0000313" key="4">
    <source>
        <dbReference type="EMBL" id="GFP36555.1"/>
    </source>
</evidence>
<reference evidence="5 6" key="1">
    <citation type="journal article" date="2020" name="Front. Microbiol.">
        <title>Single-cell genomics of novel Actinobacteria with the Wood-Ljungdahl pathway discovered in a serpentinizing system.</title>
        <authorList>
            <person name="Merino N."/>
            <person name="Kawai M."/>
            <person name="Boyd E.S."/>
            <person name="Colman D.R."/>
            <person name="McGlynn S.E."/>
            <person name="Nealson K.H."/>
            <person name="Kurokawa K."/>
            <person name="Hongoh Y."/>
        </authorList>
    </citation>
    <scope>NUCLEOTIDE SEQUENCE [LARGE SCALE GENOMIC DNA]</scope>
    <source>
        <strain evidence="1 6">S03</strain>
        <strain evidence="2 7">S09_30</strain>
        <strain evidence="3 8">S34</strain>
        <strain evidence="4 5">S44</strain>
    </source>
</reference>
<evidence type="ECO:0000313" key="3">
    <source>
        <dbReference type="EMBL" id="GFP30327.1"/>
    </source>
</evidence>
<gene>
    <name evidence="1" type="ORF">HKBW3S03_01444</name>
    <name evidence="2" type="ORF">HKBW3S09_00501</name>
    <name evidence="3" type="ORF">HKBW3S34_01248</name>
    <name evidence="4" type="ORF">HKBW3S44_00238</name>
</gene>
<evidence type="ECO:0000313" key="1">
    <source>
        <dbReference type="EMBL" id="GFP19940.1"/>
    </source>
</evidence>
<evidence type="ECO:0000313" key="2">
    <source>
        <dbReference type="EMBL" id="GFP23034.1"/>
    </source>
</evidence>
<evidence type="ECO:0000313" key="5">
    <source>
        <dbReference type="Proteomes" id="UP000561271"/>
    </source>
</evidence>
<dbReference type="Proteomes" id="UP000574717">
    <property type="component" value="Unassembled WGS sequence"/>
</dbReference>
<sequence>MKTREGKSGISMIKPTSFYSTEFEKTKLNWFCYELSMGIYDEIRENLGKQLKKYKI</sequence>
<dbReference type="Proteomes" id="UP000561271">
    <property type="component" value="Unassembled WGS sequence"/>
</dbReference>
<dbReference type="Proteomes" id="UP000588083">
    <property type="component" value="Unassembled WGS sequence"/>
</dbReference>
<proteinExistence type="predicted"/>
<dbReference type="EMBL" id="BLRZ01000058">
    <property type="protein sequence ID" value="GFP30327.1"/>
    <property type="molecule type" value="Genomic_DNA"/>
</dbReference>
<dbReference type="RefSeq" id="WP_176230890.1">
    <property type="nucleotide sequence ID" value="NZ_BLRZ01000058.1"/>
</dbReference>
<dbReference type="Proteomes" id="UP000585609">
    <property type="component" value="Unassembled WGS sequence"/>
</dbReference>
<evidence type="ECO:0000313" key="7">
    <source>
        <dbReference type="Proteomes" id="UP000585609"/>
    </source>
</evidence>
<evidence type="ECO:0000313" key="8">
    <source>
        <dbReference type="Proteomes" id="UP000588083"/>
    </source>
</evidence>
<evidence type="ECO:0000313" key="6">
    <source>
        <dbReference type="Proteomes" id="UP000574717"/>
    </source>
</evidence>
<organism evidence="3 8">
    <name type="scientific">Candidatus Hakubella thermalkaliphila</name>
    <dbReference type="NCBI Taxonomy" id="2754717"/>
    <lineage>
        <taxon>Bacteria</taxon>
        <taxon>Bacillati</taxon>
        <taxon>Actinomycetota</taxon>
        <taxon>Actinomycetota incertae sedis</taxon>
        <taxon>Candidatus Hakubellales</taxon>
        <taxon>Candidatus Hakubellaceae</taxon>
        <taxon>Candidatus Hakubella</taxon>
    </lineage>
</organism>
<keyword evidence="8" id="KW-1185">Reference proteome</keyword>
<comment type="caution">
    <text evidence="3">The sequence shown here is derived from an EMBL/GenBank/DDBJ whole genome shotgun (WGS) entry which is preliminary data.</text>
</comment>
<dbReference type="EMBL" id="BLSC01000010">
    <property type="protein sequence ID" value="GFP36555.1"/>
    <property type="molecule type" value="Genomic_DNA"/>
</dbReference>
<dbReference type="AlphaFoldDB" id="A0A6V8PDH6"/>
<name>A0A6V8PDH6_9ACTN</name>
<dbReference type="EMBL" id="BLRW01000044">
    <property type="protein sequence ID" value="GFP23034.1"/>
    <property type="molecule type" value="Genomic_DNA"/>
</dbReference>
<dbReference type="EMBL" id="BLRU01000184">
    <property type="protein sequence ID" value="GFP19940.1"/>
    <property type="molecule type" value="Genomic_DNA"/>
</dbReference>
<protein>
    <submittedName>
        <fullName evidence="3">Uncharacterized protein</fullName>
    </submittedName>
</protein>
<accession>A0A6V8PDH6</accession>